<dbReference type="AlphaFoldDB" id="A0A1S0TM79"/>
<evidence type="ECO:0000313" key="1">
    <source>
        <dbReference type="EMBL" id="EFO16607.1"/>
    </source>
</evidence>
<dbReference type="GeneID" id="9949356"/>
<protein>
    <submittedName>
        <fullName evidence="1">Uncharacterized protein</fullName>
    </submittedName>
</protein>
<sequence>MKTRIYADNKHILSNLKVINENAWNRMVQLRAQKTSANVKTQSTHRFFRLNAVRATADVHTVNKAHKAKKENQEVDFSLLQGRVFSLCINPNCFIYAHNRIQFY</sequence>
<accession>A0A1S0TM79</accession>
<dbReference type="RefSeq" id="XP_003147461.1">
    <property type="nucleotide sequence ID" value="XM_003147413.1"/>
</dbReference>
<dbReference type="CTD" id="9949356"/>
<dbReference type="EMBL" id="JH712304">
    <property type="protein sequence ID" value="EFO16607.1"/>
    <property type="molecule type" value="Genomic_DNA"/>
</dbReference>
<organism evidence="1">
    <name type="scientific">Loa loa</name>
    <name type="common">Eye worm</name>
    <name type="synonym">Filaria loa</name>
    <dbReference type="NCBI Taxonomy" id="7209"/>
    <lineage>
        <taxon>Eukaryota</taxon>
        <taxon>Metazoa</taxon>
        <taxon>Ecdysozoa</taxon>
        <taxon>Nematoda</taxon>
        <taxon>Chromadorea</taxon>
        <taxon>Rhabditida</taxon>
        <taxon>Spirurina</taxon>
        <taxon>Spiruromorpha</taxon>
        <taxon>Filarioidea</taxon>
        <taxon>Onchocercidae</taxon>
        <taxon>Loa</taxon>
    </lineage>
</organism>
<name>A0A1S0TM79_LOALO</name>
<proteinExistence type="predicted"/>
<reference evidence="1" key="1">
    <citation type="submission" date="2012-04" db="EMBL/GenBank/DDBJ databases">
        <title>The Genome Sequence of Loa loa.</title>
        <authorList>
            <consortium name="The Broad Institute Genome Sequencing Platform"/>
            <consortium name="Broad Institute Genome Sequencing Center for Infectious Disease"/>
            <person name="Nutman T.B."/>
            <person name="Fink D.L."/>
            <person name="Russ C."/>
            <person name="Young S."/>
            <person name="Zeng Q."/>
            <person name="Gargeya S."/>
            <person name="Alvarado L."/>
            <person name="Berlin A."/>
            <person name="Chapman S.B."/>
            <person name="Chen Z."/>
            <person name="Freedman E."/>
            <person name="Gellesch M."/>
            <person name="Goldberg J."/>
            <person name="Griggs A."/>
            <person name="Gujja S."/>
            <person name="Heilman E.R."/>
            <person name="Heiman D."/>
            <person name="Howarth C."/>
            <person name="Mehta T."/>
            <person name="Neiman D."/>
            <person name="Pearson M."/>
            <person name="Roberts A."/>
            <person name="Saif S."/>
            <person name="Shea T."/>
            <person name="Shenoy N."/>
            <person name="Sisk P."/>
            <person name="Stolte C."/>
            <person name="Sykes S."/>
            <person name="White J."/>
            <person name="Yandava C."/>
            <person name="Haas B."/>
            <person name="Henn M.R."/>
            <person name="Nusbaum C."/>
            <person name="Birren B."/>
        </authorList>
    </citation>
    <scope>NUCLEOTIDE SEQUENCE [LARGE SCALE GENOMIC DNA]</scope>
</reference>
<dbReference type="KEGG" id="loa:LOAG_11896"/>
<gene>
    <name evidence="1" type="ORF">LOAG_11896</name>
</gene>
<dbReference type="InParanoid" id="A0A1S0TM79"/>